<dbReference type="SMART" id="SM00342">
    <property type="entry name" value="HTH_ARAC"/>
    <property type="match status" value="1"/>
</dbReference>
<dbReference type="PANTHER" id="PTHR46796:SF10">
    <property type="entry name" value="TRANSCRIPTIONAL ACTIVATOR FEAR"/>
    <property type="match status" value="1"/>
</dbReference>
<dbReference type="InterPro" id="IPR011051">
    <property type="entry name" value="RmlC_Cupin_sf"/>
</dbReference>
<organism evidence="5 6">
    <name type="scientific">Nitrincola iocasae</name>
    <dbReference type="NCBI Taxonomy" id="2614693"/>
    <lineage>
        <taxon>Bacteria</taxon>
        <taxon>Pseudomonadati</taxon>
        <taxon>Pseudomonadota</taxon>
        <taxon>Gammaproteobacteria</taxon>
        <taxon>Oceanospirillales</taxon>
        <taxon>Oceanospirillaceae</taxon>
        <taxon>Nitrincola</taxon>
    </lineage>
</organism>
<name>A0A5J6LEY0_9GAMM</name>
<dbReference type="PANTHER" id="PTHR46796">
    <property type="entry name" value="HTH-TYPE TRANSCRIPTIONAL ACTIVATOR RHAS-RELATED"/>
    <property type="match status" value="1"/>
</dbReference>
<gene>
    <name evidence="5" type="ORF">F5I99_11635</name>
</gene>
<dbReference type="SUPFAM" id="SSF51182">
    <property type="entry name" value="RmlC-like cupins"/>
    <property type="match status" value="1"/>
</dbReference>
<accession>A0A5J6LEY0</accession>
<evidence type="ECO:0000313" key="6">
    <source>
        <dbReference type="Proteomes" id="UP000325606"/>
    </source>
</evidence>
<sequence length="248" mass="28588">MNSARLKLELRSYSDEVASHHHDHHQLVLPVDGELCLSVNQVEGAVTSRQAGIIPAGADHGFYAPSANRFLVADIPTVMAPMLERLPAFIQLDLALSHYIAFLCQQMQRSNNQNSTETEHQMLRLLLQLLQQRFVLPVKQDRRIEVAKTYLEQQLHRRISLHQLAVVSNLSVRQLTSLFQQHLGRSPQQYLLELRMHKARQLLESSDLQVQLIAEQVGYTNLAAFSDRFRRYYGKSPRYFRQHSKQQG</sequence>
<dbReference type="GO" id="GO:0003700">
    <property type="term" value="F:DNA-binding transcription factor activity"/>
    <property type="evidence" value="ECO:0007669"/>
    <property type="project" value="InterPro"/>
</dbReference>
<dbReference type="InterPro" id="IPR014710">
    <property type="entry name" value="RmlC-like_jellyroll"/>
</dbReference>
<dbReference type="KEGG" id="nik:F5I99_11635"/>
<dbReference type="InterPro" id="IPR050204">
    <property type="entry name" value="AraC_XylS_family_regulators"/>
</dbReference>
<keyword evidence="6" id="KW-1185">Reference proteome</keyword>
<dbReference type="GO" id="GO:0043565">
    <property type="term" value="F:sequence-specific DNA binding"/>
    <property type="evidence" value="ECO:0007669"/>
    <property type="project" value="InterPro"/>
</dbReference>
<dbReference type="InterPro" id="IPR018060">
    <property type="entry name" value="HTH_AraC"/>
</dbReference>
<protein>
    <submittedName>
        <fullName evidence="5">Helix-turn-helix transcriptional regulator</fullName>
    </submittedName>
</protein>
<keyword evidence="2" id="KW-0238">DNA-binding</keyword>
<evidence type="ECO:0000313" key="5">
    <source>
        <dbReference type="EMBL" id="QEW07107.1"/>
    </source>
</evidence>
<dbReference type="SUPFAM" id="SSF46689">
    <property type="entry name" value="Homeodomain-like"/>
    <property type="match status" value="2"/>
</dbReference>
<evidence type="ECO:0000256" key="3">
    <source>
        <dbReference type="ARBA" id="ARBA00023163"/>
    </source>
</evidence>
<evidence type="ECO:0000256" key="1">
    <source>
        <dbReference type="ARBA" id="ARBA00023015"/>
    </source>
</evidence>
<dbReference type="Proteomes" id="UP000325606">
    <property type="component" value="Chromosome"/>
</dbReference>
<reference evidence="5 6" key="1">
    <citation type="submission" date="2019-09" db="EMBL/GenBank/DDBJ databases">
        <title>Nitrincola iocasae sp. nov., a bacterium isolated from the sediment collected at a cold seep field in South China Sea.</title>
        <authorList>
            <person name="Zhang H."/>
            <person name="Wang H."/>
            <person name="Li C."/>
        </authorList>
    </citation>
    <scope>NUCLEOTIDE SEQUENCE [LARGE SCALE GENOMIC DNA]</scope>
    <source>
        <strain evidence="5 6">KXZD1103</strain>
    </source>
</reference>
<dbReference type="EMBL" id="CP044222">
    <property type="protein sequence ID" value="QEW07107.1"/>
    <property type="molecule type" value="Genomic_DNA"/>
</dbReference>
<dbReference type="Gene3D" id="2.60.120.10">
    <property type="entry name" value="Jelly Rolls"/>
    <property type="match status" value="1"/>
</dbReference>
<dbReference type="PROSITE" id="PS01124">
    <property type="entry name" value="HTH_ARAC_FAMILY_2"/>
    <property type="match status" value="1"/>
</dbReference>
<evidence type="ECO:0000259" key="4">
    <source>
        <dbReference type="PROSITE" id="PS01124"/>
    </source>
</evidence>
<proteinExistence type="predicted"/>
<dbReference type="InterPro" id="IPR009057">
    <property type="entry name" value="Homeodomain-like_sf"/>
</dbReference>
<evidence type="ECO:0000256" key="2">
    <source>
        <dbReference type="ARBA" id="ARBA00023125"/>
    </source>
</evidence>
<dbReference type="Gene3D" id="1.10.10.60">
    <property type="entry name" value="Homeodomain-like"/>
    <property type="match status" value="2"/>
</dbReference>
<dbReference type="RefSeq" id="WP_151056193.1">
    <property type="nucleotide sequence ID" value="NZ_CP044222.1"/>
</dbReference>
<feature type="domain" description="HTH araC/xylS-type" evidence="4">
    <location>
        <begin position="145"/>
        <end position="243"/>
    </location>
</feature>
<keyword evidence="1" id="KW-0805">Transcription regulation</keyword>
<dbReference type="AlphaFoldDB" id="A0A5J6LEY0"/>
<dbReference type="Pfam" id="PF12833">
    <property type="entry name" value="HTH_18"/>
    <property type="match status" value="1"/>
</dbReference>
<keyword evidence="3" id="KW-0804">Transcription</keyword>